<evidence type="ECO:0000256" key="1">
    <source>
        <dbReference type="ARBA" id="ARBA00038283"/>
    </source>
</evidence>
<comment type="similarity">
    <text evidence="1">Belongs to the initiator RepB protein family.</text>
</comment>
<protein>
    <recommendedName>
        <fullName evidence="2">Initiator Rep protein WH1 domain-containing protein</fullName>
    </recommendedName>
</protein>
<organism evidence="3 4">
    <name type="scientific">Polycladospora coralii</name>
    <dbReference type="NCBI Taxonomy" id="2771432"/>
    <lineage>
        <taxon>Bacteria</taxon>
        <taxon>Bacillati</taxon>
        <taxon>Bacillota</taxon>
        <taxon>Bacilli</taxon>
        <taxon>Bacillales</taxon>
        <taxon>Thermoactinomycetaceae</taxon>
        <taxon>Polycladospora</taxon>
    </lineage>
</organism>
<comment type="caution">
    <text evidence="3">The sequence shown here is derived from an EMBL/GenBank/DDBJ whole genome shotgun (WGS) entry which is preliminary data.</text>
</comment>
<dbReference type="AlphaFoldDB" id="A0A926N5F9"/>
<feature type="domain" description="Initiator Rep protein WH1" evidence="2">
    <location>
        <begin position="19"/>
        <end position="117"/>
    </location>
</feature>
<evidence type="ECO:0000313" key="3">
    <source>
        <dbReference type="EMBL" id="MBD1370826.1"/>
    </source>
</evidence>
<dbReference type="EMBL" id="JACXAH010000002">
    <property type="protein sequence ID" value="MBD1370826.1"/>
    <property type="molecule type" value="Genomic_DNA"/>
</dbReference>
<name>A0A926N5F9_9BACL</name>
<accession>A0A926N5F9</accession>
<dbReference type="InterPro" id="IPR000525">
    <property type="entry name" value="Initiator_Rep_WH1"/>
</dbReference>
<evidence type="ECO:0000259" key="2">
    <source>
        <dbReference type="Pfam" id="PF01051"/>
    </source>
</evidence>
<dbReference type="Proteomes" id="UP000661691">
    <property type="component" value="Unassembled WGS sequence"/>
</dbReference>
<proteinExistence type="inferred from homology"/>
<dbReference type="GO" id="GO:0006270">
    <property type="term" value="P:DNA replication initiation"/>
    <property type="evidence" value="ECO:0007669"/>
    <property type="project" value="InterPro"/>
</dbReference>
<reference evidence="3" key="1">
    <citation type="submission" date="2020-09" db="EMBL/GenBank/DDBJ databases">
        <title>A novel bacterium of genus Hazenella, isolated from South China Sea.</title>
        <authorList>
            <person name="Huang H."/>
            <person name="Mo K."/>
            <person name="Hu Y."/>
        </authorList>
    </citation>
    <scope>NUCLEOTIDE SEQUENCE</scope>
    <source>
        <strain evidence="3">IB182357</strain>
    </source>
</reference>
<sequence>MKMGELIPVLNQCNVKIRNLEVNKMDKAQLRFVFQLVDIILKSQIDDSNWGRQEFKQYQSSYTRKKILSIWKNGRGQWLSRIHFANSSKEVLIDLYEEIEPLLFHCCQDEYTKVKHKDKWIAFRIFLWHQEWITHHLRLFQDKKYWTELIDVVEKMDEKIAR</sequence>
<evidence type="ECO:0000313" key="4">
    <source>
        <dbReference type="Proteomes" id="UP000661691"/>
    </source>
</evidence>
<dbReference type="Pfam" id="PF01051">
    <property type="entry name" value="Rep3_N"/>
    <property type="match status" value="1"/>
</dbReference>
<keyword evidence="4" id="KW-1185">Reference proteome</keyword>
<dbReference type="GO" id="GO:0003887">
    <property type="term" value="F:DNA-directed DNA polymerase activity"/>
    <property type="evidence" value="ECO:0007669"/>
    <property type="project" value="InterPro"/>
</dbReference>
<gene>
    <name evidence="3" type="ORF">IC620_00430</name>
</gene>